<reference evidence="2" key="1">
    <citation type="submission" date="2005-09" db="EMBL/GenBank/DDBJ databases">
        <authorList>
            <person name="Mural R.J."/>
            <person name="Li P.W."/>
            <person name="Adams M.D."/>
            <person name="Amanatides P.G."/>
            <person name="Baden-Tillson H."/>
            <person name="Barnstead M."/>
            <person name="Chin S.H."/>
            <person name="Dew I."/>
            <person name="Evans C.A."/>
            <person name="Ferriera S."/>
            <person name="Flanigan M."/>
            <person name="Fosler C."/>
            <person name="Glodek A."/>
            <person name="Gu Z."/>
            <person name="Holt R.A."/>
            <person name="Jennings D."/>
            <person name="Kraft C.L."/>
            <person name="Lu F."/>
            <person name="Nguyen T."/>
            <person name="Nusskern D.R."/>
            <person name="Pfannkoch C.M."/>
            <person name="Sitter C."/>
            <person name="Sutton G.G."/>
            <person name="Venter J.C."/>
            <person name="Wang Z."/>
            <person name="Woodage T."/>
            <person name="Zheng X.H."/>
            <person name="Zhong F."/>
        </authorList>
    </citation>
    <scope>NUCLEOTIDE SEQUENCE [LARGE SCALE GENOMIC DNA]</scope>
    <source>
        <strain>BN</strain>
        <strain evidence="2">Sprague-Dawley</strain>
    </source>
</reference>
<protein>
    <submittedName>
        <fullName evidence="1">Hydroxysteroid (17-beta) dehydrogenase 13, isoform CRA_c</fullName>
    </submittedName>
</protein>
<evidence type="ECO:0000313" key="3">
    <source>
        <dbReference type="RGD" id="1359553"/>
    </source>
</evidence>
<dbReference type="AlphaFoldDB" id="A6K5U3"/>
<name>A6K5U3_RAT</name>
<evidence type="ECO:0000313" key="2">
    <source>
        <dbReference type="Proteomes" id="UP000234681"/>
    </source>
</evidence>
<sequence>MGAREGRLRKKQRVEGTWTRARFFPERVLKAINRIQNIQFEAIVGHRTKRK</sequence>
<dbReference type="RGD" id="1359553">
    <property type="gene designation" value="Hsd17b13"/>
</dbReference>
<evidence type="ECO:0000313" key="1">
    <source>
        <dbReference type="EMBL" id="EDL99513.1"/>
    </source>
</evidence>
<gene>
    <name evidence="1 3" type="primary">Hsd17b13</name>
    <name evidence="1" type="ORF">rCG_37914</name>
</gene>
<dbReference type="Proteomes" id="UP000234681">
    <property type="component" value="Chromosome 14"/>
</dbReference>
<organism evidence="1 2">
    <name type="scientific">Rattus norvegicus</name>
    <name type="common">Rat</name>
    <dbReference type="NCBI Taxonomy" id="10116"/>
    <lineage>
        <taxon>Eukaryota</taxon>
        <taxon>Metazoa</taxon>
        <taxon>Chordata</taxon>
        <taxon>Craniata</taxon>
        <taxon>Vertebrata</taxon>
        <taxon>Euteleostomi</taxon>
        <taxon>Mammalia</taxon>
        <taxon>Eutheria</taxon>
        <taxon>Euarchontoglires</taxon>
        <taxon>Glires</taxon>
        <taxon>Rodentia</taxon>
        <taxon>Myomorpha</taxon>
        <taxon>Muroidea</taxon>
        <taxon>Muridae</taxon>
        <taxon>Murinae</taxon>
        <taxon>Rattus</taxon>
    </lineage>
</organism>
<dbReference type="EMBL" id="CH474022">
    <property type="protein sequence ID" value="EDL99513.1"/>
    <property type="molecule type" value="Genomic_DNA"/>
</dbReference>
<accession>A6K5U3</accession>
<proteinExistence type="predicted"/>